<reference evidence="1" key="1">
    <citation type="submission" date="2020-09" db="EMBL/GenBank/DDBJ databases">
        <title>Genome-Enabled Discovery of Anthraquinone Biosynthesis in Senna tora.</title>
        <authorList>
            <person name="Kang S.-H."/>
            <person name="Pandey R.P."/>
            <person name="Lee C.-M."/>
            <person name="Sim J.-S."/>
            <person name="Jeong J.-T."/>
            <person name="Choi B.-S."/>
            <person name="Jung M."/>
            <person name="Ginzburg D."/>
            <person name="Zhao K."/>
            <person name="Won S.Y."/>
            <person name="Oh T.-J."/>
            <person name="Yu Y."/>
            <person name="Kim N.-H."/>
            <person name="Lee O.R."/>
            <person name="Lee T.-H."/>
            <person name="Bashyal P."/>
            <person name="Kim T.-S."/>
            <person name="Lee W.-H."/>
            <person name="Kawkins C."/>
            <person name="Kim C.-K."/>
            <person name="Kim J.S."/>
            <person name="Ahn B.O."/>
            <person name="Rhee S.Y."/>
            <person name="Sohng J.K."/>
        </authorList>
    </citation>
    <scope>NUCLEOTIDE SEQUENCE</scope>
    <source>
        <tissue evidence="1">Leaf</tissue>
    </source>
</reference>
<dbReference type="AlphaFoldDB" id="A0A834SYW7"/>
<dbReference type="Proteomes" id="UP000634136">
    <property type="component" value="Unassembled WGS sequence"/>
</dbReference>
<evidence type="ECO:0000313" key="1">
    <source>
        <dbReference type="EMBL" id="KAF7810512.1"/>
    </source>
</evidence>
<accession>A0A834SYW7</accession>
<proteinExistence type="predicted"/>
<protein>
    <submittedName>
        <fullName evidence="1">Uncharacterized protein</fullName>
    </submittedName>
</protein>
<sequence length="45" mass="5153">MDRRRGKQRLEVGNNLLDPPSSVNELLHLPQHFDWMKATIPGGNN</sequence>
<dbReference type="EMBL" id="JAAIUW010000011">
    <property type="protein sequence ID" value="KAF7810512.1"/>
    <property type="molecule type" value="Genomic_DNA"/>
</dbReference>
<keyword evidence="2" id="KW-1185">Reference proteome</keyword>
<name>A0A834SYW7_9FABA</name>
<evidence type="ECO:0000313" key="2">
    <source>
        <dbReference type="Proteomes" id="UP000634136"/>
    </source>
</evidence>
<gene>
    <name evidence="1" type="ORF">G2W53_037255</name>
</gene>
<organism evidence="1 2">
    <name type="scientific">Senna tora</name>
    <dbReference type="NCBI Taxonomy" id="362788"/>
    <lineage>
        <taxon>Eukaryota</taxon>
        <taxon>Viridiplantae</taxon>
        <taxon>Streptophyta</taxon>
        <taxon>Embryophyta</taxon>
        <taxon>Tracheophyta</taxon>
        <taxon>Spermatophyta</taxon>
        <taxon>Magnoliopsida</taxon>
        <taxon>eudicotyledons</taxon>
        <taxon>Gunneridae</taxon>
        <taxon>Pentapetalae</taxon>
        <taxon>rosids</taxon>
        <taxon>fabids</taxon>
        <taxon>Fabales</taxon>
        <taxon>Fabaceae</taxon>
        <taxon>Caesalpinioideae</taxon>
        <taxon>Cassia clade</taxon>
        <taxon>Senna</taxon>
    </lineage>
</organism>
<comment type="caution">
    <text evidence="1">The sequence shown here is derived from an EMBL/GenBank/DDBJ whole genome shotgun (WGS) entry which is preliminary data.</text>
</comment>